<protein>
    <recommendedName>
        <fullName evidence="4">CYTH domain-containing protein</fullName>
    </recommendedName>
</protein>
<keyword evidence="1" id="KW-0472">Membrane</keyword>
<keyword evidence="3" id="KW-1185">Reference proteome</keyword>
<accession>A0ABW0E8S5</accession>
<dbReference type="Proteomes" id="UP001596161">
    <property type="component" value="Unassembled WGS sequence"/>
</dbReference>
<comment type="caution">
    <text evidence="2">The sequence shown here is derived from an EMBL/GenBank/DDBJ whole genome shotgun (WGS) entry which is preliminary data.</text>
</comment>
<gene>
    <name evidence="2" type="ORF">ACFPIB_08850</name>
</gene>
<reference evidence="3" key="1">
    <citation type="journal article" date="2019" name="Int. J. Syst. Evol. Microbiol.">
        <title>The Global Catalogue of Microorganisms (GCM) 10K type strain sequencing project: providing services to taxonomists for standard genome sequencing and annotation.</title>
        <authorList>
            <consortium name="The Broad Institute Genomics Platform"/>
            <consortium name="The Broad Institute Genome Sequencing Center for Infectious Disease"/>
            <person name="Wu L."/>
            <person name="Ma J."/>
        </authorList>
    </citation>
    <scope>NUCLEOTIDE SEQUENCE [LARGE SCALE GENOMIC DNA]</scope>
    <source>
        <strain evidence="3">KACC 12602</strain>
    </source>
</reference>
<dbReference type="EMBL" id="JBHSKT010000004">
    <property type="protein sequence ID" value="MFC5270714.1"/>
    <property type="molecule type" value="Genomic_DNA"/>
</dbReference>
<evidence type="ECO:0000313" key="2">
    <source>
        <dbReference type="EMBL" id="MFC5270714.1"/>
    </source>
</evidence>
<evidence type="ECO:0000256" key="1">
    <source>
        <dbReference type="SAM" id="Phobius"/>
    </source>
</evidence>
<sequence length="315" mass="36609">MLQSYKTIKRAALSASFRKQLLVISLVFFASVAALGLQTTGSKRGTQFFSHFSYRFLVPEAQTKMLWLILERKYAAALPPEEDTVTDFYFDDEKQTLQRRDMLLRHRLIISREGQKERIELLLPGKDKAQTGKQIVFRHNRKPDKGTGFTTHPLLKLIRKKDRPVLDSLLKPLQIDPETIKPSLEISQHRKQLHLQKQNSDWITISLAQLRSENPEHVAWELQIIPDRKLLTYASANVKKELLQDSKQLAASLKKQFPALQEQPQQEYLSMLRADLDSAAKEIPGEIGYTLGMLVLLGLLLWFFYFLKQKRWRKE</sequence>
<dbReference type="RefSeq" id="WP_378017079.1">
    <property type="nucleotide sequence ID" value="NZ_JBHSKT010000004.1"/>
</dbReference>
<proteinExistence type="predicted"/>
<keyword evidence="1" id="KW-1133">Transmembrane helix</keyword>
<dbReference type="SUPFAM" id="SSF55154">
    <property type="entry name" value="CYTH-like phosphatases"/>
    <property type="match status" value="1"/>
</dbReference>
<evidence type="ECO:0008006" key="4">
    <source>
        <dbReference type="Google" id="ProtNLM"/>
    </source>
</evidence>
<evidence type="ECO:0000313" key="3">
    <source>
        <dbReference type="Proteomes" id="UP001596161"/>
    </source>
</evidence>
<organism evidence="2 3">
    <name type="scientific">Adhaeribacter terreus</name>
    <dbReference type="NCBI Taxonomy" id="529703"/>
    <lineage>
        <taxon>Bacteria</taxon>
        <taxon>Pseudomonadati</taxon>
        <taxon>Bacteroidota</taxon>
        <taxon>Cytophagia</taxon>
        <taxon>Cytophagales</taxon>
        <taxon>Hymenobacteraceae</taxon>
        <taxon>Adhaeribacter</taxon>
    </lineage>
</organism>
<dbReference type="Gene3D" id="2.40.320.10">
    <property type="entry name" value="Hypothetical Protein Pfu-838710-001"/>
    <property type="match status" value="1"/>
</dbReference>
<dbReference type="InterPro" id="IPR033469">
    <property type="entry name" value="CYTH-like_dom_sf"/>
</dbReference>
<feature type="transmembrane region" description="Helical" evidence="1">
    <location>
        <begin position="287"/>
        <end position="307"/>
    </location>
</feature>
<keyword evidence="1" id="KW-0812">Transmembrane</keyword>
<name>A0ABW0E8S5_9BACT</name>